<dbReference type="EMBL" id="AGYT01000007">
    <property type="protein sequence ID" value="ENZ03533.1"/>
    <property type="molecule type" value="Genomic_DNA"/>
</dbReference>
<protein>
    <submittedName>
        <fullName evidence="1">Uncharacterized protein</fullName>
    </submittedName>
</protein>
<sequence>MSKTYKMPILLGIYNNGIMKGEIDENDIYISMKEFYSKASNKIDIIDSKNNKEIEWNRDRYIKKAKEMPIKYLIKSGEEFFEYEKGVFKIKEPYKNLIKDNLFKDNFIDSIEMRVLEYYKNRGLKNIE</sequence>
<keyword evidence="2" id="KW-1185">Reference proteome</keyword>
<dbReference type="RefSeq" id="WP_002597222.1">
    <property type="nucleotide sequence ID" value="NZ_KB850956.1"/>
</dbReference>
<evidence type="ECO:0000313" key="2">
    <source>
        <dbReference type="Proteomes" id="UP000013097"/>
    </source>
</evidence>
<dbReference type="PATRIC" id="fig|999411.4.peg.697"/>
<name>N9XUY6_9CLOT</name>
<dbReference type="HOGENOM" id="CLU_1955782_0_0_9"/>
<dbReference type="Proteomes" id="UP000013097">
    <property type="component" value="Unassembled WGS sequence"/>
</dbReference>
<accession>N9XUY6</accession>
<dbReference type="AlphaFoldDB" id="N9XUY6"/>
<reference evidence="1 2" key="1">
    <citation type="submission" date="2013-01" db="EMBL/GenBank/DDBJ databases">
        <title>The Genome Sequence of Clostridium colicanis 209318.</title>
        <authorList>
            <consortium name="The Broad Institute Genome Sequencing Platform"/>
            <person name="Earl A."/>
            <person name="Ward D."/>
            <person name="Feldgarden M."/>
            <person name="Gevers D."/>
            <person name="Courvalin P."/>
            <person name="Lambert T."/>
            <person name="Walker B."/>
            <person name="Young S.K."/>
            <person name="Zeng Q."/>
            <person name="Gargeya S."/>
            <person name="Fitzgerald M."/>
            <person name="Haas B."/>
            <person name="Abouelleil A."/>
            <person name="Alvarado L."/>
            <person name="Arachchi H.M."/>
            <person name="Berlin A.M."/>
            <person name="Chapman S.B."/>
            <person name="Dewar J."/>
            <person name="Goldberg J."/>
            <person name="Griggs A."/>
            <person name="Gujja S."/>
            <person name="Hansen M."/>
            <person name="Howarth C."/>
            <person name="Imamovic A."/>
            <person name="Larimer J."/>
            <person name="McCowan C."/>
            <person name="Murphy C."/>
            <person name="Neiman D."/>
            <person name="Pearson M."/>
            <person name="Priest M."/>
            <person name="Roberts A."/>
            <person name="Saif S."/>
            <person name="Shea T."/>
            <person name="Sisk P."/>
            <person name="Sykes S."/>
            <person name="Wortman J."/>
            <person name="Nusbaum C."/>
            <person name="Birren B."/>
        </authorList>
    </citation>
    <scope>NUCLEOTIDE SEQUENCE [LARGE SCALE GENOMIC DNA]</scope>
    <source>
        <strain evidence="1 2">209318</strain>
    </source>
</reference>
<dbReference type="eggNOG" id="COG3587">
    <property type="taxonomic scope" value="Bacteria"/>
</dbReference>
<gene>
    <name evidence="1" type="ORF">HMPREF1092_00720</name>
</gene>
<proteinExistence type="predicted"/>
<evidence type="ECO:0000313" key="1">
    <source>
        <dbReference type="EMBL" id="ENZ03533.1"/>
    </source>
</evidence>
<comment type="caution">
    <text evidence="1">The sequence shown here is derived from an EMBL/GenBank/DDBJ whole genome shotgun (WGS) entry which is preliminary data.</text>
</comment>
<organism evidence="1 2">
    <name type="scientific">Clostridium thermobutyricum</name>
    <dbReference type="NCBI Taxonomy" id="29372"/>
    <lineage>
        <taxon>Bacteria</taxon>
        <taxon>Bacillati</taxon>
        <taxon>Bacillota</taxon>
        <taxon>Clostridia</taxon>
        <taxon>Eubacteriales</taxon>
        <taxon>Clostridiaceae</taxon>
        <taxon>Clostridium</taxon>
    </lineage>
</organism>